<dbReference type="EMBL" id="ML986493">
    <property type="protein sequence ID" value="KAF2276541.1"/>
    <property type="molecule type" value="Genomic_DNA"/>
</dbReference>
<sequence length="312" mass="35557">MPVSFAHAHPPQRMAEQHRHEAIEELLHRLDIGLELAGLSGKATFTDVYLPMVRRSHLTGKARTEYNFKIALESLILDQIVDQFEDWLRQENEIVAKWTITSLLGCFLSAKVVRRFDVDMCELIEAMANVYFVDNLRTCAETFTWFSSSAYGLQTMLYNFLRTRDCFCHTFPFPSVEIRFDFPATDSLCIVGEVMWQPPPVYFDDIPSALHAGAEYRITCSLRQLDFEDRLGLPNFPITYIYSVSASEYLPLAWDADKGCFRGIVPTSRDLPVKTTVTASVTSFFPGNVRFEAIARYVLVLDVLPKASPHSD</sequence>
<keyword evidence="2" id="KW-1185">Reference proteome</keyword>
<dbReference type="Proteomes" id="UP000800097">
    <property type="component" value="Unassembled WGS sequence"/>
</dbReference>
<dbReference type="AlphaFoldDB" id="A0A6A6JIY3"/>
<proteinExistence type="predicted"/>
<accession>A0A6A6JIY3</accession>
<protein>
    <submittedName>
        <fullName evidence="1">Uncharacterized protein</fullName>
    </submittedName>
</protein>
<reference evidence="1" key="1">
    <citation type="journal article" date="2020" name="Stud. Mycol.">
        <title>101 Dothideomycetes genomes: a test case for predicting lifestyles and emergence of pathogens.</title>
        <authorList>
            <person name="Haridas S."/>
            <person name="Albert R."/>
            <person name="Binder M."/>
            <person name="Bloem J."/>
            <person name="Labutti K."/>
            <person name="Salamov A."/>
            <person name="Andreopoulos B."/>
            <person name="Baker S."/>
            <person name="Barry K."/>
            <person name="Bills G."/>
            <person name="Bluhm B."/>
            <person name="Cannon C."/>
            <person name="Castanera R."/>
            <person name="Culley D."/>
            <person name="Daum C."/>
            <person name="Ezra D."/>
            <person name="Gonzalez J."/>
            <person name="Henrissat B."/>
            <person name="Kuo A."/>
            <person name="Liang C."/>
            <person name="Lipzen A."/>
            <person name="Lutzoni F."/>
            <person name="Magnuson J."/>
            <person name="Mondo S."/>
            <person name="Nolan M."/>
            <person name="Ohm R."/>
            <person name="Pangilinan J."/>
            <person name="Park H.-J."/>
            <person name="Ramirez L."/>
            <person name="Alfaro M."/>
            <person name="Sun H."/>
            <person name="Tritt A."/>
            <person name="Yoshinaga Y."/>
            <person name="Zwiers L.-H."/>
            <person name="Turgeon B."/>
            <person name="Goodwin S."/>
            <person name="Spatafora J."/>
            <person name="Crous P."/>
            <person name="Grigoriev I."/>
        </authorList>
    </citation>
    <scope>NUCLEOTIDE SEQUENCE</scope>
    <source>
        <strain evidence="1">CBS 379.55</strain>
    </source>
</reference>
<evidence type="ECO:0000313" key="2">
    <source>
        <dbReference type="Proteomes" id="UP000800097"/>
    </source>
</evidence>
<gene>
    <name evidence="1" type="ORF">EI97DRAFT_442468</name>
</gene>
<name>A0A6A6JIY3_WESOR</name>
<dbReference type="GeneID" id="54552934"/>
<evidence type="ECO:0000313" key="1">
    <source>
        <dbReference type="EMBL" id="KAF2276541.1"/>
    </source>
</evidence>
<dbReference type="OrthoDB" id="5330058at2759"/>
<dbReference type="RefSeq" id="XP_033654080.1">
    <property type="nucleotide sequence ID" value="XM_033799759.1"/>
</dbReference>
<organism evidence="1 2">
    <name type="scientific">Westerdykella ornata</name>
    <dbReference type="NCBI Taxonomy" id="318751"/>
    <lineage>
        <taxon>Eukaryota</taxon>
        <taxon>Fungi</taxon>
        <taxon>Dikarya</taxon>
        <taxon>Ascomycota</taxon>
        <taxon>Pezizomycotina</taxon>
        <taxon>Dothideomycetes</taxon>
        <taxon>Pleosporomycetidae</taxon>
        <taxon>Pleosporales</taxon>
        <taxon>Sporormiaceae</taxon>
        <taxon>Westerdykella</taxon>
    </lineage>
</organism>